<dbReference type="Gramene" id="TraesSTA6A03G03246910.1">
    <property type="protein sequence ID" value="TraesSTA6A03G03246910.1.CDS1"/>
    <property type="gene ID" value="TraesSTA6A03G03246910"/>
</dbReference>
<feature type="transmembrane region" description="Helical" evidence="1">
    <location>
        <begin position="302"/>
        <end position="330"/>
    </location>
</feature>
<dbReference type="Gramene" id="TraesLDM6A03G03260970.2">
    <property type="protein sequence ID" value="TraesLDM6A03G03260970.2.CDS1"/>
    <property type="gene ID" value="TraesLDM6A03G03260970"/>
</dbReference>
<keyword evidence="1" id="KW-0812">Transmembrane</keyword>
<evidence type="ECO:0000256" key="1">
    <source>
        <dbReference type="SAM" id="Phobius"/>
    </source>
</evidence>
<dbReference type="Gramene" id="TraesNOR6A03G03287960.1">
    <property type="protein sequence ID" value="TraesNOR6A03G03287960.1.CDS1"/>
    <property type="gene ID" value="TraesNOR6A03G03287960"/>
</dbReference>
<dbReference type="Gramene" id="TraesMAC6A03G03255780.1">
    <property type="protein sequence ID" value="TraesMAC6A03G03255780.1.CDS1"/>
    <property type="gene ID" value="TraesMAC6A03G03255780"/>
</dbReference>
<keyword evidence="1" id="KW-1133">Transmembrane helix</keyword>
<dbReference type="Gramene" id="TraesCLE_scaffold_042306_01G000100.1">
    <property type="protein sequence ID" value="TraesCLE_scaffold_042306_01G000100.1"/>
    <property type="gene ID" value="TraesCLE_scaffold_042306_01G000100"/>
</dbReference>
<gene>
    <name evidence="3" type="primary">LOC123131901</name>
</gene>
<dbReference type="Gramene" id="TraesPARA_EIv1.0_1903760.2">
    <property type="protein sequence ID" value="TraesPARA_EIv1.0_1903760.2.CDS1"/>
    <property type="gene ID" value="TraesPARA_EIv1.0_1903760"/>
</dbReference>
<dbReference type="Gramene" id="TraesJUL6A03G03283260.1">
    <property type="protein sequence ID" value="TraesJUL6A03G03283260.1.CDS1"/>
    <property type="gene ID" value="TraesJUL6A03G03283260"/>
</dbReference>
<evidence type="ECO:0000313" key="3">
    <source>
        <dbReference type="EnsemblPlants" id="TraesCS6A02G070200.1.cds1"/>
    </source>
</evidence>
<dbReference type="Pfam" id="PF04578">
    <property type="entry name" value="DUF594"/>
    <property type="match status" value="1"/>
</dbReference>
<dbReference type="Proteomes" id="UP000019116">
    <property type="component" value="Chromosome 6A"/>
</dbReference>
<keyword evidence="4" id="KW-1185">Reference proteome</keyword>
<dbReference type="Gramene" id="TraesCS6A02G070200.1">
    <property type="protein sequence ID" value="TraesCS6A02G070200.1.cds1"/>
    <property type="gene ID" value="TraesCS6A02G070200"/>
</dbReference>
<dbReference type="Gramene" id="TraesNOR6A03G03287960.2">
    <property type="protein sequence ID" value="TraesNOR6A03G03287960.2.CDS1"/>
    <property type="gene ID" value="TraesNOR6A03G03287960"/>
</dbReference>
<evidence type="ECO:0000259" key="2">
    <source>
        <dbReference type="Pfam" id="PF13968"/>
    </source>
</evidence>
<dbReference type="AlphaFoldDB" id="A0A3B6NKQ2"/>
<protein>
    <recommendedName>
        <fullName evidence="2">DUF4220 domain-containing protein</fullName>
    </recommendedName>
</protein>
<dbReference type="RefSeq" id="XP_044407547.1">
    <property type="nucleotide sequence ID" value="XM_044551612.1"/>
</dbReference>
<reference evidence="3" key="2">
    <citation type="submission" date="2018-10" db="UniProtKB">
        <authorList>
            <consortium name="EnsemblPlants"/>
        </authorList>
    </citation>
    <scope>IDENTIFICATION</scope>
</reference>
<proteinExistence type="predicted"/>
<feature type="transmembrane region" description="Helical" evidence="1">
    <location>
        <begin position="79"/>
        <end position="99"/>
    </location>
</feature>
<feature type="transmembrane region" description="Helical" evidence="1">
    <location>
        <begin position="12"/>
        <end position="33"/>
    </location>
</feature>
<feature type="domain" description="DUF4220" evidence="2">
    <location>
        <begin position="47"/>
        <end position="367"/>
    </location>
</feature>
<dbReference type="STRING" id="4565.A0A3B6NKQ2"/>
<reference evidence="3" key="1">
    <citation type="submission" date="2018-08" db="EMBL/GenBank/DDBJ databases">
        <authorList>
            <person name="Rossello M."/>
        </authorList>
    </citation>
    <scope>NUCLEOTIDE SEQUENCE [LARGE SCALE GENOMIC DNA]</scope>
    <source>
        <strain evidence="3">cv. Chinese Spring</strain>
    </source>
</reference>
<dbReference type="Gramene" id="TraesCAD_scaffold_040066_01G000600.1">
    <property type="protein sequence ID" value="TraesCAD_scaffold_040066_01G000600.1"/>
    <property type="gene ID" value="TraesCAD_scaffold_040066_01G000600"/>
</dbReference>
<feature type="transmembrane region" description="Helical" evidence="1">
    <location>
        <begin position="263"/>
        <end position="282"/>
    </location>
</feature>
<dbReference type="Gramene" id="TraesARI6A03G03212220.1">
    <property type="protein sequence ID" value="TraesARI6A03G03212220.1.CDS1"/>
    <property type="gene ID" value="TraesARI6A03G03212220"/>
</dbReference>
<dbReference type="Pfam" id="PF13968">
    <property type="entry name" value="DUF4220"/>
    <property type="match status" value="1"/>
</dbReference>
<dbReference type="Gramene" id="TraesLDM6A03G03260970.1">
    <property type="protein sequence ID" value="TraesLDM6A03G03260970.1.CDS1"/>
    <property type="gene ID" value="TraesLDM6A03G03260970"/>
</dbReference>
<dbReference type="InterPro" id="IPR007658">
    <property type="entry name" value="DUF594"/>
</dbReference>
<dbReference type="Gramene" id="TraesCS6A03G0156300.1">
    <property type="protein sequence ID" value="TraesCS6A03G0156300.1.CDS1"/>
    <property type="gene ID" value="TraesCS6A03G0156300"/>
</dbReference>
<dbReference type="EnsemblPlants" id="TraesCS6A02G070200.1">
    <property type="protein sequence ID" value="TraesCS6A02G070200.1.cds1"/>
    <property type="gene ID" value="TraesCS6A02G070200"/>
</dbReference>
<evidence type="ECO:0000313" key="4">
    <source>
        <dbReference type="Proteomes" id="UP000019116"/>
    </source>
</evidence>
<dbReference type="OMA" id="METHPLV"/>
<keyword evidence="1" id="KW-0472">Membrane</keyword>
<accession>A0A3B6NKQ2</accession>
<organism evidence="3">
    <name type="scientific">Triticum aestivum</name>
    <name type="common">Wheat</name>
    <dbReference type="NCBI Taxonomy" id="4565"/>
    <lineage>
        <taxon>Eukaryota</taxon>
        <taxon>Viridiplantae</taxon>
        <taxon>Streptophyta</taxon>
        <taxon>Embryophyta</taxon>
        <taxon>Tracheophyta</taxon>
        <taxon>Spermatophyta</taxon>
        <taxon>Magnoliopsida</taxon>
        <taxon>Liliopsida</taxon>
        <taxon>Poales</taxon>
        <taxon>Poaceae</taxon>
        <taxon>BOP clade</taxon>
        <taxon>Pooideae</taxon>
        <taxon>Triticodae</taxon>
        <taxon>Triticeae</taxon>
        <taxon>Triticinae</taxon>
        <taxon>Triticum</taxon>
    </lineage>
</organism>
<dbReference type="Gramene" id="TraesROB_scaffold_048671_01G000600.1">
    <property type="protein sequence ID" value="TraesROB_scaffold_048671_01G000600.1"/>
    <property type="gene ID" value="TraesROB_scaffold_048671_01G000600"/>
</dbReference>
<sequence length="658" mass="74623">MDSLLELYNLWQIQLIVLLSFVLQVFLFFTGSLRQGSTNGLLRGTIWLAYLGADMVAIYALGYLSRHQDNGTMETHPLVFFWTPFLLIHLGGQDTITAFSMEDNKLWLRHLLNLVLEVSLALYVFWKSTSLRNNVQLLVPALLLFIAGIIKYGERTMALMYASQNDNRKPGFKLNDQERILQRVKSDKDHELVYYALVSDQSVQYEYFQRRTASYKIGEKPSNLDPAGLNDSGLVAKLLDVQLSLLYNDIYTKATLLRTRSGILVRLISQLSTVVALVIFGVMGKKQAASRLYGKADIVITYILFIGGILLEICAVFTVLMASPWTWLWLEDRRYGRLARISWSLTRLSVTRPKWSGKIGQYSCVNYMGIKDESATLSQKVMSLMRKAATAIGVKDVRKKLFWVSKRLDCRYETVDNKLMECVLREIRTIISEYDEDDDDQQPRQWPHMMPFLKKLGSTFVTAFLSAVCQLHIVTEVILASTSADDMKSYSADAIAAAQMCKKLSNYMMYLITAHPDAASLLQVTSIISLELALDMHLTATATTSTRKKSKDEILRATGDDLKANYGNYDCFPWSMAQREEVIKELAGIWVRLLIYAAGKSRTELHAAQLARGGELLTLVWLLMAQHDLGDVTFNRVELNGRPDDPVTNLHVLYAFHV</sequence>
<dbReference type="PANTHER" id="PTHR31325">
    <property type="entry name" value="OS01G0798800 PROTEIN-RELATED"/>
    <property type="match status" value="1"/>
</dbReference>
<feature type="transmembrane region" description="Helical" evidence="1">
    <location>
        <begin position="137"/>
        <end position="153"/>
    </location>
</feature>
<name>A0A3B6NKQ2_WHEAT</name>
<feature type="transmembrane region" description="Helical" evidence="1">
    <location>
        <begin position="45"/>
        <end position="64"/>
    </location>
</feature>
<feature type="transmembrane region" description="Helical" evidence="1">
    <location>
        <begin position="106"/>
        <end position="125"/>
    </location>
</feature>
<dbReference type="Gramene" id="TraesWEE_scaffold_048775_01G000100.1">
    <property type="protein sequence ID" value="TraesWEE_scaffold_048775_01G000100.1"/>
    <property type="gene ID" value="TraesWEE_scaffold_048775_01G000100"/>
</dbReference>
<dbReference type="Gramene" id="TraesRN6A0100120200.1">
    <property type="protein sequence ID" value="TraesRN6A0100120200.1"/>
    <property type="gene ID" value="TraesRN6A0100120200"/>
</dbReference>
<dbReference type="Gramene" id="TraesPARA_EIv1.0_1903760.1">
    <property type="protein sequence ID" value="TraesPARA_EIv1.0_1903760.1.CDS1"/>
    <property type="gene ID" value="TraesPARA_EIv1.0_1903760"/>
</dbReference>
<dbReference type="GeneID" id="123131901"/>
<dbReference type="OrthoDB" id="1689146at2759"/>
<dbReference type="InterPro" id="IPR025315">
    <property type="entry name" value="DUF4220"/>
</dbReference>